<evidence type="ECO:0000259" key="4">
    <source>
        <dbReference type="Pfam" id="PF08386"/>
    </source>
</evidence>
<dbReference type="EMBL" id="AZHE01000014">
    <property type="protein sequence ID" value="KHN96632.1"/>
    <property type="molecule type" value="Genomic_DNA"/>
</dbReference>
<evidence type="ECO:0000259" key="3">
    <source>
        <dbReference type="Pfam" id="PF00561"/>
    </source>
</evidence>
<feature type="domain" description="Peptidase S33 tripeptidyl aminopeptidase-like C-terminal" evidence="4">
    <location>
        <begin position="521"/>
        <end position="605"/>
    </location>
</feature>
<dbReference type="OrthoDB" id="425534at2759"/>
<dbReference type="GeneID" id="63740030"/>
<dbReference type="HOGENOM" id="CLU_013364_5_2_1"/>
<protein>
    <submittedName>
        <fullName evidence="5">TAP domain protein</fullName>
    </submittedName>
</protein>
<dbReference type="Proteomes" id="UP000030816">
    <property type="component" value="Unassembled WGS sequence"/>
</dbReference>
<dbReference type="Pfam" id="PF00561">
    <property type="entry name" value="Abhydrolase_1"/>
    <property type="match status" value="1"/>
</dbReference>
<evidence type="ECO:0000313" key="5">
    <source>
        <dbReference type="EMBL" id="KHN96632.1"/>
    </source>
</evidence>
<keyword evidence="2" id="KW-0378">Hydrolase</keyword>
<dbReference type="PANTHER" id="PTHR43248:SF25">
    <property type="entry name" value="AB HYDROLASE-1 DOMAIN-CONTAINING PROTEIN-RELATED"/>
    <property type="match status" value="1"/>
</dbReference>
<keyword evidence="6" id="KW-1185">Reference proteome</keyword>
<organism evidence="5 6">
    <name type="scientific">Metarhizium album (strain ARSEF 1941)</name>
    <dbReference type="NCBI Taxonomy" id="1081103"/>
    <lineage>
        <taxon>Eukaryota</taxon>
        <taxon>Fungi</taxon>
        <taxon>Dikarya</taxon>
        <taxon>Ascomycota</taxon>
        <taxon>Pezizomycotina</taxon>
        <taxon>Sordariomycetes</taxon>
        <taxon>Hypocreomycetidae</taxon>
        <taxon>Hypocreales</taxon>
        <taxon>Clavicipitaceae</taxon>
        <taxon>Metarhizium</taxon>
    </lineage>
</organism>
<reference evidence="5 6" key="1">
    <citation type="journal article" date="2014" name="Proc. Natl. Acad. Sci. U.S.A.">
        <title>Trajectory and genomic determinants of fungal-pathogen speciation and host adaptation.</title>
        <authorList>
            <person name="Hu X."/>
            <person name="Xiao G."/>
            <person name="Zheng P."/>
            <person name="Shang Y."/>
            <person name="Su Y."/>
            <person name="Zhang X."/>
            <person name="Liu X."/>
            <person name="Zhan S."/>
            <person name="St Leger R.J."/>
            <person name="Wang C."/>
        </authorList>
    </citation>
    <scope>NUCLEOTIDE SEQUENCE [LARGE SCALE GENOMIC DNA]</scope>
    <source>
        <strain evidence="5 6">ARSEF 1941</strain>
    </source>
</reference>
<gene>
    <name evidence="5" type="ORF">MAM_05575</name>
</gene>
<evidence type="ECO:0000256" key="2">
    <source>
        <dbReference type="ARBA" id="ARBA00022801"/>
    </source>
</evidence>
<dbReference type="InterPro" id="IPR000073">
    <property type="entry name" value="AB_hydrolase_1"/>
</dbReference>
<accession>A0A0B2WT11</accession>
<dbReference type="GO" id="GO:0016787">
    <property type="term" value="F:hydrolase activity"/>
    <property type="evidence" value="ECO:0007669"/>
    <property type="project" value="UniProtKB-KW"/>
</dbReference>
<dbReference type="RefSeq" id="XP_040677698.1">
    <property type="nucleotide sequence ID" value="XM_040824373.1"/>
</dbReference>
<feature type="domain" description="AB hydrolase-1" evidence="3">
    <location>
        <begin position="167"/>
        <end position="323"/>
    </location>
</feature>
<dbReference type="PANTHER" id="PTHR43248">
    <property type="entry name" value="2-SUCCINYL-6-HYDROXY-2,4-CYCLOHEXADIENE-1-CARBOXYLATE SYNTHASE"/>
    <property type="match status" value="1"/>
</dbReference>
<dbReference type="InterPro" id="IPR051601">
    <property type="entry name" value="Serine_prot/Carboxylest_S33"/>
</dbReference>
<evidence type="ECO:0000313" key="6">
    <source>
        <dbReference type="Proteomes" id="UP000030816"/>
    </source>
</evidence>
<evidence type="ECO:0000256" key="1">
    <source>
        <dbReference type="ARBA" id="ARBA00010088"/>
    </source>
</evidence>
<dbReference type="Pfam" id="PF08386">
    <property type="entry name" value="Abhydrolase_4"/>
    <property type="match status" value="1"/>
</dbReference>
<dbReference type="STRING" id="1081103.A0A0B2WT11"/>
<sequence length="645" mass="71818">MLSAGGNFQRLWSKLVLLGINAGALWSMTTFVQGVAAAPADRHVRQAQEKPGRERFPNPNDPFHFIPCLSSRATRAIPLLNDADPQGTWTRLFDPNPDNWVWQASLPLNASKPGQPSSVDPYKDRGLYLCGYLDVPLDYLNESDSRISRLAVVKYQVSGVGKKSERTIVVNPGGPGGSGVLFALQGAEIMARHRTNDIYDVLSWDPRGVGLSHPRMSCFPYNGLSDRWQLMMRMDLKESPSARAHLERVNAMNDAIFRSCHERLGDLPRFTSTVSVARDMEKIRAALNETELTGYFASYGTTLAQIYASMFPDRVGRMVLDGMDFARDHRVMGGYGKTALYNTTDVWNDGFLGECVAAGPRRCALAEPINDTEVTLDSLKQRMHRLLDGLAKRPIPTYHNQSGPLIITYSNVVSFISSELYTPGRWAGTARLLRELEEGNYTSATRLAAASWQYTPPNVIIKPAPGQELLNMVVCGDASDADTPTDLGFWESLWRDMTARSFISGQANFATVFPCHNYKKYWPKGAATYRGDFNKPLKNPILLVSSTHDPVTPLRNGRELLKEMGVKNARMIVHHGYGHGSWSDPSNCTNALFLKYFLNGTLPERMETDCYADKKPYRYRPGPKEGSKPGLAELTTAYLSAIPRM</sequence>
<dbReference type="InterPro" id="IPR029058">
    <property type="entry name" value="AB_hydrolase_fold"/>
</dbReference>
<dbReference type="InterPro" id="IPR013595">
    <property type="entry name" value="Pept_S33_TAP-like_C"/>
</dbReference>
<comment type="caution">
    <text evidence="5">The sequence shown here is derived from an EMBL/GenBank/DDBJ whole genome shotgun (WGS) entry which is preliminary data.</text>
</comment>
<name>A0A0B2WT11_METAS</name>
<proteinExistence type="inferred from homology"/>
<dbReference type="SUPFAM" id="SSF53474">
    <property type="entry name" value="alpha/beta-Hydrolases"/>
    <property type="match status" value="1"/>
</dbReference>
<dbReference type="Gene3D" id="3.40.50.1820">
    <property type="entry name" value="alpha/beta hydrolase"/>
    <property type="match status" value="1"/>
</dbReference>
<comment type="similarity">
    <text evidence="1">Belongs to the peptidase S33 family.</text>
</comment>
<dbReference type="AlphaFoldDB" id="A0A0B2WT11"/>